<dbReference type="PANTHER" id="PTHR30561">
    <property type="entry name" value="SMR FAMILY PROTON-DEPENDENT DRUG EFFLUX TRANSPORTER SUGE"/>
    <property type="match status" value="1"/>
</dbReference>
<evidence type="ECO:0000256" key="6">
    <source>
        <dbReference type="ARBA" id="ARBA00023136"/>
    </source>
</evidence>
<comment type="caution">
    <text evidence="9">The sequence shown here is derived from an EMBL/GenBank/DDBJ whole genome shotgun (WGS) entry which is preliminary data.</text>
</comment>
<dbReference type="Proteomes" id="UP000275024">
    <property type="component" value="Unassembled WGS sequence"/>
</dbReference>
<feature type="transmembrane region" description="Helical" evidence="8">
    <location>
        <begin position="32"/>
        <end position="51"/>
    </location>
</feature>
<dbReference type="GO" id="GO:0015297">
    <property type="term" value="F:antiporter activity"/>
    <property type="evidence" value="ECO:0007669"/>
    <property type="project" value="TreeGrafter"/>
</dbReference>
<evidence type="ECO:0000256" key="3">
    <source>
        <dbReference type="ARBA" id="ARBA00022475"/>
    </source>
</evidence>
<dbReference type="InterPro" id="IPR000390">
    <property type="entry name" value="Small_drug/metabolite_transptr"/>
</dbReference>
<keyword evidence="2" id="KW-0813">Transport</keyword>
<organism evidence="9 12">
    <name type="scientific">Streptomyces radicis</name>
    <dbReference type="NCBI Taxonomy" id="1750517"/>
    <lineage>
        <taxon>Bacteria</taxon>
        <taxon>Bacillati</taxon>
        <taxon>Actinomycetota</taxon>
        <taxon>Actinomycetes</taxon>
        <taxon>Kitasatosporales</taxon>
        <taxon>Streptomycetaceae</taxon>
        <taxon>Streptomyces</taxon>
    </lineage>
</organism>
<dbReference type="RefSeq" id="WP_120698147.1">
    <property type="nucleotide sequence ID" value="NZ_RBDX01000012.1"/>
</dbReference>
<feature type="transmembrane region" description="Helical" evidence="8">
    <location>
        <begin position="86"/>
        <end position="106"/>
    </location>
</feature>
<evidence type="ECO:0000313" key="12">
    <source>
        <dbReference type="Proteomes" id="UP000275024"/>
    </source>
</evidence>
<feature type="transmembrane region" description="Helical" evidence="8">
    <location>
        <begin position="58"/>
        <end position="80"/>
    </location>
</feature>
<dbReference type="Proteomes" id="UP000268652">
    <property type="component" value="Unassembled WGS sequence"/>
</dbReference>
<evidence type="ECO:0000256" key="2">
    <source>
        <dbReference type="ARBA" id="ARBA00022448"/>
    </source>
</evidence>
<evidence type="ECO:0000313" key="11">
    <source>
        <dbReference type="Proteomes" id="UP000268652"/>
    </source>
</evidence>
<evidence type="ECO:0000256" key="7">
    <source>
        <dbReference type="RuleBase" id="RU003942"/>
    </source>
</evidence>
<evidence type="ECO:0000256" key="4">
    <source>
        <dbReference type="ARBA" id="ARBA00022692"/>
    </source>
</evidence>
<dbReference type="InterPro" id="IPR037185">
    <property type="entry name" value="EmrE-like"/>
</dbReference>
<evidence type="ECO:0000313" key="9">
    <source>
        <dbReference type="EMBL" id="RKN08051.1"/>
    </source>
</evidence>
<evidence type="ECO:0000313" key="10">
    <source>
        <dbReference type="EMBL" id="RKN20406.1"/>
    </source>
</evidence>
<keyword evidence="11" id="KW-1185">Reference proteome</keyword>
<dbReference type="Pfam" id="PF00893">
    <property type="entry name" value="Multi_Drug_Res"/>
    <property type="match status" value="1"/>
</dbReference>
<reference evidence="11 12" key="1">
    <citation type="submission" date="2018-09" db="EMBL/GenBank/DDBJ databases">
        <title>Streptomyces sp. nov. DS1-2, an endophytic actinomycete isolated from roots of Dendrobium scabrilingue.</title>
        <authorList>
            <person name="Kuncharoen N."/>
            <person name="Kudo T."/>
            <person name="Ohkuma M."/>
            <person name="Yuki M."/>
            <person name="Tanasupawat S."/>
        </authorList>
    </citation>
    <scope>NUCLEOTIDE SEQUENCE [LARGE SCALE GENOMIC DNA]</scope>
    <source>
        <strain evidence="9 12">AZ1-7</strain>
        <strain evidence="10 11">DS1-2</strain>
    </source>
</reference>
<gene>
    <name evidence="10" type="ORF">D7318_17985</name>
    <name evidence="9" type="ORF">D7319_16125</name>
</gene>
<dbReference type="Gene3D" id="1.10.3730.20">
    <property type="match status" value="1"/>
</dbReference>
<proteinExistence type="inferred from homology"/>
<dbReference type="GO" id="GO:0015199">
    <property type="term" value="F:amino-acid betaine transmembrane transporter activity"/>
    <property type="evidence" value="ECO:0007669"/>
    <property type="project" value="TreeGrafter"/>
</dbReference>
<keyword evidence="3" id="KW-1003">Cell membrane</keyword>
<dbReference type="GO" id="GO:0031460">
    <property type="term" value="P:glycine betaine transport"/>
    <property type="evidence" value="ECO:0007669"/>
    <property type="project" value="TreeGrafter"/>
</dbReference>
<dbReference type="OrthoDB" id="3175079at2"/>
<dbReference type="GO" id="GO:0005886">
    <property type="term" value="C:plasma membrane"/>
    <property type="evidence" value="ECO:0007669"/>
    <property type="project" value="UniProtKB-SubCell"/>
</dbReference>
<dbReference type="SUPFAM" id="SSF103481">
    <property type="entry name" value="Multidrug resistance efflux transporter EmrE"/>
    <property type="match status" value="1"/>
</dbReference>
<dbReference type="PANTHER" id="PTHR30561:SF1">
    <property type="entry name" value="MULTIDRUG TRANSPORTER EMRE"/>
    <property type="match status" value="1"/>
</dbReference>
<name>A0A3A9W490_9ACTN</name>
<keyword evidence="5 8" id="KW-1133">Transmembrane helix</keyword>
<evidence type="ECO:0000256" key="8">
    <source>
        <dbReference type="SAM" id="Phobius"/>
    </source>
</evidence>
<protein>
    <submittedName>
        <fullName evidence="9">QacE family quaternary ammonium compound efflux SMR transporter</fullName>
    </submittedName>
</protein>
<evidence type="ECO:0000256" key="1">
    <source>
        <dbReference type="ARBA" id="ARBA00004651"/>
    </source>
</evidence>
<evidence type="ECO:0000256" key="5">
    <source>
        <dbReference type="ARBA" id="ARBA00022989"/>
    </source>
</evidence>
<dbReference type="InterPro" id="IPR045324">
    <property type="entry name" value="Small_multidrug_res"/>
</dbReference>
<dbReference type="EMBL" id="RBDY01000013">
    <property type="protein sequence ID" value="RKN20406.1"/>
    <property type="molecule type" value="Genomic_DNA"/>
</dbReference>
<dbReference type="EMBL" id="RBDX01000012">
    <property type="protein sequence ID" value="RKN08051.1"/>
    <property type="molecule type" value="Genomic_DNA"/>
</dbReference>
<sequence length="109" mass="11129">MTWILLAGAILSEVAATLSLRMASQPGGDRRWFVAVGIGYPVAFSFLALALDAGLALGVAYGIWAAAGVALTALASRVLFDEPLTRVMALGIALIGAGVLLIELGAGHH</sequence>
<comment type="similarity">
    <text evidence="7">Belongs to the drug/metabolite transporter (DMT) superfamily. Small multidrug resistance (SMR) (TC 2.A.7.1) family.</text>
</comment>
<dbReference type="GO" id="GO:0015220">
    <property type="term" value="F:choline transmembrane transporter activity"/>
    <property type="evidence" value="ECO:0007669"/>
    <property type="project" value="TreeGrafter"/>
</dbReference>
<keyword evidence="4 7" id="KW-0812">Transmembrane</keyword>
<comment type="subcellular location">
    <subcellularLocation>
        <location evidence="1 7">Cell membrane</location>
        <topology evidence="1 7">Multi-pass membrane protein</topology>
    </subcellularLocation>
</comment>
<accession>A0A3A9W490</accession>
<dbReference type="AlphaFoldDB" id="A0A3A9W490"/>
<keyword evidence="6 8" id="KW-0472">Membrane</keyword>